<comment type="caution">
    <text evidence="9">The sequence shown here is derived from an EMBL/GenBank/DDBJ whole genome shotgun (WGS) entry which is preliminary data.</text>
</comment>
<dbReference type="PROSITE" id="PS50082">
    <property type="entry name" value="WD_REPEATS_2"/>
    <property type="match status" value="1"/>
</dbReference>
<evidence type="ECO:0000256" key="7">
    <source>
        <dbReference type="ARBA" id="ARBA00040154"/>
    </source>
</evidence>
<dbReference type="EMBL" id="JASPKZ010010682">
    <property type="protein sequence ID" value="KAJ9573768.1"/>
    <property type="molecule type" value="Genomic_DNA"/>
</dbReference>
<organism evidence="9 10">
    <name type="scientific">Diploptera punctata</name>
    <name type="common">Pacific beetle cockroach</name>
    <dbReference type="NCBI Taxonomy" id="6984"/>
    <lineage>
        <taxon>Eukaryota</taxon>
        <taxon>Metazoa</taxon>
        <taxon>Ecdysozoa</taxon>
        <taxon>Arthropoda</taxon>
        <taxon>Hexapoda</taxon>
        <taxon>Insecta</taxon>
        <taxon>Pterygota</taxon>
        <taxon>Neoptera</taxon>
        <taxon>Polyneoptera</taxon>
        <taxon>Dictyoptera</taxon>
        <taxon>Blattodea</taxon>
        <taxon>Blaberoidea</taxon>
        <taxon>Blaberidae</taxon>
        <taxon>Diplopterinae</taxon>
        <taxon>Diploptera</taxon>
    </lineage>
</organism>
<dbReference type="Pfam" id="PF00400">
    <property type="entry name" value="WD40"/>
    <property type="match status" value="2"/>
</dbReference>
<dbReference type="InterPro" id="IPR051973">
    <property type="entry name" value="tRNA_Anticodon_Mtase-Reg"/>
</dbReference>
<gene>
    <name evidence="9" type="ORF">L9F63_008851</name>
</gene>
<dbReference type="GO" id="GO:0005737">
    <property type="term" value="C:cytoplasm"/>
    <property type="evidence" value="ECO:0007669"/>
    <property type="project" value="UniProtKB-SubCell"/>
</dbReference>
<comment type="similarity">
    <text evidence="6">Belongs to the WD repeat WDR6 family.</text>
</comment>
<dbReference type="Gene3D" id="2.130.10.10">
    <property type="entry name" value="YVTN repeat-like/Quinoprotein amine dehydrogenase"/>
    <property type="match status" value="4"/>
</dbReference>
<keyword evidence="2" id="KW-0963">Cytoplasm</keyword>
<evidence type="ECO:0000256" key="5">
    <source>
        <dbReference type="ARBA" id="ARBA00022737"/>
    </source>
</evidence>
<keyword evidence="5" id="KW-0677">Repeat</keyword>
<keyword evidence="3 8" id="KW-0853">WD repeat</keyword>
<dbReference type="PANTHER" id="PTHR14344:SF3">
    <property type="entry name" value="WD REPEAT-CONTAINING PROTEIN 6"/>
    <property type="match status" value="1"/>
</dbReference>
<comment type="subcellular location">
    <subcellularLocation>
        <location evidence="1">Cytoplasm</location>
    </subcellularLocation>
</comment>
<evidence type="ECO:0000256" key="1">
    <source>
        <dbReference type="ARBA" id="ARBA00004496"/>
    </source>
</evidence>
<evidence type="ECO:0000256" key="4">
    <source>
        <dbReference type="ARBA" id="ARBA00022694"/>
    </source>
</evidence>
<evidence type="ECO:0000256" key="2">
    <source>
        <dbReference type="ARBA" id="ARBA00022490"/>
    </source>
</evidence>
<keyword evidence="4" id="KW-0819">tRNA processing</keyword>
<dbReference type="PANTHER" id="PTHR14344">
    <property type="entry name" value="WD REPEAT PROTEIN"/>
    <property type="match status" value="1"/>
</dbReference>
<evidence type="ECO:0000256" key="3">
    <source>
        <dbReference type="ARBA" id="ARBA00022574"/>
    </source>
</evidence>
<sequence length="788" mass="89286">DSLLLVWNHDGSLKKGWRTHQSGSVWSVDYSIERKLIITGGSDGGICLWPLNDEQPVPVAFAFQEHVFDNHCLSTKNKNDYFPRRIGIMSSGNIVAITGSGFLMYCAVVNGTEGQWNVEHHDDKLKSYCLLDISPCREYVALANITGDIFIFKESNLSNGKHLTSIIEKKVLNGRIFSVHWLSSDYLLNCGPDGILQMWHLRLPNSLEKSHEFELPKSKERWITAVSMNENFLICGDRIGSIHLYRLDGSRDVPQGPVQSFYKIHGYLGVCSLVLQGSHLYSTGRDGTLRNFLLLENEYRLKPLNSDKLVMEWPAALSFSHYGLLILGFKSVDFVIWNHAERRTWLRIPCGGGHRSWDLILNQHTLSFTFLKDKMVHMVSCRLDKIIKPVMQRGFHTKQIMCIREIPFSEDCNKWHFVVSASEDTTVRIAAVDNSKTLQPLVVLQSHISSVRCIAVCAMKDGPLVFTGGGRAQLKVWRFMIEISKVNPPQITCEEILSHMLRDPSNRHKKPWLYLETNNDPEARYMDFCASRVQLTEPEENSDVVVLAAACSDGFLRIFCFNSVFRELKLMGKYSFHNRCILKVFLTRTKRGEYIVFTMATDGKIALWDISACIKETVEIWIERNEAAAESEIDESLVPFAHVKVHQSGINSFDCVMLDEDNILIATGGDDCALVLNNICIIPSDSEKNIKAEIVEKWRNEFAHVSQITGLKFTENLIISTGIDQRITVWTWNYDVNNGSVLVNLKANYVSTVPDIQGLLTWNSSANVTTCVHGQGLEIVDIDLENGR</sequence>
<evidence type="ECO:0000256" key="8">
    <source>
        <dbReference type="PROSITE-ProRule" id="PRU00221"/>
    </source>
</evidence>
<dbReference type="AlphaFoldDB" id="A0AAD7Z4G2"/>
<name>A0AAD7Z4G2_DIPPU</name>
<evidence type="ECO:0000313" key="10">
    <source>
        <dbReference type="Proteomes" id="UP001233999"/>
    </source>
</evidence>
<reference evidence="9" key="1">
    <citation type="journal article" date="2023" name="IScience">
        <title>Live-bearing cockroach genome reveals convergent evolutionary mechanisms linked to viviparity in insects and beyond.</title>
        <authorList>
            <person name="Fouks B."/>
            <person name="Harrison M.C."/>
            <person name="Mikhailova A.A."/>
            <person name="Marchal E."/>
            <person name="English S."/>
            <person name="Carruthers M."/>
            <person name="Jennings E.C."/>
            <person name="Chiamaka E.L."/>
            <person name="Frigard R.A."/>
            <person name="Pippel M."/>
            <person name="Attardo G.M."/>
            <person name="Benoit J.B."/>
            <person name="Bornberg-Bauer E."/>
            <person name="Tobe S.S."/>
        </authorList>
    </citation>
    <scope>NUCLEOTIDE SEQUENCE</scope>
    <source>
        <strain evidence="9">Stay&amp;Tobe</strain>
    </source>
</reference>
<keyword evidence="10" id="KW-1185">Reference proteome</keyword>
<feature type="non-terminal residue" evidence="9">
    <location>
        <position position="788"/>
    </location>
</feature>
<evidence type="ECO:0000256" key="6">
    <source>
        <dbReference type="ARBA" id="ARBA00038255"/>
    </source>
</evidence>
<dbReference type="SUPFAM" id="SSF50978">
    <property type="entry name" value="WD40 repeat-like"/>
    <property type="match status" value="2"/>
</dbReference>
<dbReference type="Proteomes" id="UP001233999">
    <property type="component" value="Unassembled WGS sequence"/>
</dbReference>
<reference evidence="9" key="2">
    <citation type="submission" date="2023-05" db="EMBL/GenBank/DDBJ databases">
        <authorList>
            <person name="Fouks B."/>
        </authorList>
    </citation>
    <scope>NUCLEOTIDE SEQUENCE</scope>
    <source>
        <strain evidence="9">Stay&amp;Tobe</strain>
        <tissue evidence="9">Testes</tissue>
    </source>
</reference>
<feature type="repeat" description="WD" evidence="8">
    <location>
        <begin position="18"/>
        <end position="59"/>
    </location>
</feature>
<dbReference type="GO" id="GO:0030488">
    <property type="term" value="P:tRNA methylation"/>
    <property type="evidence" value="ECO:0007669"/>
    <property type="project" value="TreeGrafter"/>
</dbReference>
<dbReference type="InterPro" id="IPR036322">
    <property type="entry name" value="WD40_repeat_dom_sf"/>
</dbReference>
<protein>
    <recommendedName>
        <fullName evidence="7">tRNA (34-2'-O)-methyltransferase regulator WDR6</fullName>
    </recommendedName>
</protein>
<dbReference type="InterPro" id="IPR001680">
    <property type="entry name" value="WD40_rpt"/>
</dbReference>
<accession>A0AAD7Z4G2</accession>
<proteinExistence type="inferred from homology"/>
<dbReference type="InterPro" id="IPR015943">
    <property type="entry name" value="WD40/YVTN_repeat-like_dom_sf"/>
</dbReference>
<evidence type="ECO:0000313" key="9">
    <source>
        <dbReference type="EMBL" id="KAJ9573768.1"/>
    </source>
</evidence>
<dbReference type="SMART" id="SM00320">
    <property type="entry name" value="WD40"/>
    <property type="match status" value="9"/>
</dbReference>